<comment type="caution">
    <text evidence="2">The sequence shown here is derived from an EMBL/GenBank/DDBJ whole genome shotgun (WGS) entry which is preliminary data.</text>
</comment>
<proteinExistence type="predicted"/>
<gene>
    <name evidence="2" type="ORF">ACFPOF_19520</name>
</gene>
<reference evidence="3" key="1">
    <citation type="journal article" date="2019" name="Int. J. Syst. Evol. Microbiol.">
        <title>The Global Catalogue of Microorganisms (GCM) 10K type strain sequencing project: providing services to taxonomists for standard genome sequencing and annotation.</title>
        <authorList>
            <consortium name="The Broad Institute Genomics Platform"/>
            <consortium name="The Broad Institute Genome Sequencing Center for Infectious Disease"/>
            <person name="Wu L."/>
            <person name="Ma J."/>
        </authorList>
    </citation>
    <scope>NUCLEOTIDE SEQUENCE [LARGE SCALE GENOMIC DNA]</scope>
    <source>
        <strain evidence="3">CGMCC 1.18575</strain>
    </source>
</reference>
<dbReference type="Gene3D" id="3.40.50.880">
    <property type="match status" value="1"/>
</dbReference>
<name>A0ABW0HUN2_9BACL</name>
<accession>A0ABW0HUN2</accession>
<dbReference type="SUPFAM" id="SSF52317">
    <property type="entry name" value="Class I glutamine amidotransferase-like"/>
    <property type="match status" value="1"/>
</dbReference>
<protein>
    <submittedName>
        <fullName evidence="2">ThuA domain-containing protein</fullName>
    </submittedName>
</protein>
<dbReference type="InterPro" id="IPR029062">
    <property type="entry name" value="Class_I_gatase-like"/>
</dbReference>
<dbReference type="Pfam" id="PF06283">
    <property type="entry name" value="ThuA"/>
    <property type="match status" value="1"/>
</dbReference>
<keyword evidence="3" id="KW-1185">Reference proteome</keyword>
<evidence type="ECO:0000313" key="3">
    <source>
        <dbReference type="Proteomes" id="UP001596113"/>
    </source>
</evidence>
<dbReference type="EMBL" id="JBHSMI010000028">
    <property type="protein sequence ID" value="MFC5404936.1"/>
    <property type="molecule type" value="Genomic_DNA"/>
</dbReference>
<organism evidence="2 3">
    <name type="scientific">Cohnella soli</name>
    <dbReference type="NCBI Taxonomy" id="425005"/>
    <lineage>
        <taxon>Bacteria</taxon>
        <taxon>Bacillati</taxon>
        <taxon>Bacillota</taxon>
        <taxon>Bacilli</taxon>
        <taxon>Bacillales</taxon>
        <taxon>Paenibacillaceae</taxon>
        <taxon>Cohnella</taxon>
    </lineage>
</organism>
<dbReference type="PIRSF" id="PIRSF030013">
    <property type="entry name" value="ThuA"/>
    <property type="match status" value="1"/>
</dbReference>
<dbReference type="InterPro" id="IPR029010">
    <property type="entry name" value="ThuA-like"/>
</dbReference>
<dbReference type="Proteomes" id="UP001596113">
    <property type="component" value="Unassembled WGS sequence"/>
</dbReference>
<evidence type="ECO:0000313" key="2">
    <source>
        <dbReference type="EMBL" id="MFC5404936.1"/>
    </source>
</evidence>
<dbReference type="InterPro" id="IPR009381">
    <property type="entry name" value="Trehalose_catabolism_ThuA_prok"/>
</dbReference>
<dbReference type="RefSeq" id="WP_378135675.1">
    <property type="nucleotide sequence ID" value="NZ_JBHSMI010000028.1"/>
</dbReference>
<evidence type="ECO:0000259" key="1">
    <source>
        <dbReference type="Pfam" id="PF06283"/>
    </source>
</evidence>
<feature type="domain" description="ThuA-like" evidence="1">
    <location>
        <begin position="6"/>
        <end position="221"/>
    </location>
</feature>
<sequence length="246" mass="28343">MSQPIRVTVFNEFHHENHYEPARRIYPDGIHKVIAAYLKEQQYFVWTATQDQPDHGLTDEVLDNTDVLVWWSHILVDGFRDDIVEKIHRRVLDGMGFIVLHSGTQSKIFKKLMGTSCAIKWREADEKERIWIVQPNHPIVDGVPEYFELPEEEMYGEFFDVPPPEEVVMISWFQGGEVFRSGITYTRGKGKVFVFRPGHESLPTYYNPHVLRVISNSVRWAAPVAGTPAPVFGNAQPLEALPQKKS</sequence>